<accession>A0ACB8R1L6</accession>
<gene>
    <name evidence="1" type="ORF">FA95DRAFT_1464950</name>
</gene>
<feature type="non-terminal residue" evidence="1">
    <location>
        <position position="1"/>
    </location>
</feature>
<protein>
    <submittedName>
        <fullName evidence="1">Uncharacterized protein</fullName>
    </submittedName>
</protein>
<reference evidence="1" key="1">
    <citation type="submission" date="2021-02" db="EMBL/GenBank/DDBJ databases">
        <authorList>
            <consortium name="DOE Joint Genome Institute"/>
            <person name="Ahrendt S."/>
            <person name="Looney B.P."/>
            <person name="Miyauchi S."/>
            <person name="Morin E."/>
            <person name="Drula E."/>
            <person name="Courty P.E."/>
            <person name="Chicoki N."/>
            <person name="Fauchery L."/>
            <person name="Kohler A."/>
            <person name="Kuo A."/>
            <person name="Labutti K."/>
            <person name="Pangilinan J."/>
            <person name="Lipzen A."/>
            <person name="Riley R."/>
            <person name="Andreopoulos W."/>
            <person name="He G."/>
            <person name="Johnson J."/>
            <person name="Barry K.W."/>
            <person name="Grigoriev I.V."/>
            <person name="Nagy L."/>
            <person name="Hibbett D."/>
            <person name="Henrissat B."/>
            <person name="Matheny P.B."/>
            <person name="Labbe J."/>
            <person name="Martin F."/>
        </authorList>
    </citation>
    <scope>NUCLEOTIDE SEQUENCE</scope>
    <source>
        <strain evidence="1">FP105234-sp</strain>
    </source>
</reference>
<name>A0ACB8R1L6_9AGAM</name>
<comment type="caution">
    <text evidence="1">The sequence shown here is derived from an EMBL/GenBank/DDBJ whole genome shotgun (WGS) entry which is preliminary data.</text>
</comment>
<keyword evidence="2" id="KW-1185">Reference proteome</keyword>
<sequence>RPQHTSILTGLGWMRELMAGHPESFYDAFGMTKPVFRQLVHELQLYGGLRSTRWLSALERLGIFLYTARTGL</sequence>
<evidence type="ECO:0000313" key="2">
    <source>
        <dbReference type="Proteomes" id="UP000814033"/>
    </source>
</evidence>
<feature type="non-terminal residue" evidence="1">
    <location>
        <position position="72"/>
    </location>
</feature>
<proteinExistence type="predicted"/>
<dbReference type="Proteomes" id="UP000814033">
    <property type="component" value="Unassembled WGS sequence"/>
</dbReference>
<evidence type="ECO:0000313" key="1">
    <source>
        <dbReference type="EMBL" id="KAI0038021.1"/>
    </source>
</evidence>
<organism evidence="1 2">
    <name type="scientific">Auriscalpium vulgare</name>
    <dbReference type="NCBI Taxonomy" id="40419"/>
    <lineage>
        <taxon>Eukaryota</taxon>
        <taxon>Fungi</taxon>
        <taxon>Dikarya</taxon>
        <taxon>Basidiomycota</taxon>
        <taxon>Agaricomycotina</taxon>
        <taxon>Agaricomycetes</taxon>
        <taxon>Russulales</taxon>
        <taxon>Auriscalpiaceae</taxon>
        <taxon>Auriscalpium</taxon>
    </lineage>
</organism>
<dbReference type="EMBL" id="MU276618">
    <property type="protein sequence ID" value="KAI0038021.1"/>
    <property type="molecule type" value="Genomic_DNA"/>
</dbReference>
<reference evidence="1" key="2">
    <citation type="journal article" date="2022" name="New Phytol.">
        <title>Evolutionary transition to the ectomycorrhizal habit in the genomes of a hyperdiverse lineage of mushroom-forming fungi.</title>
        <authorList>
            <person name="Looney B."/>
            <person name="Miyauchi S."/>
            <person name="Morin E."/>
            <person name="Drula E."/>
            <person name="Courty P.E."/>
            <person name="Kohler A."/>
            <person name="Kuo A."/>
            <person name="LaButti K."/>
            <person name="Pangilinan J."/>
            <person name="Lipzen A."/>
            <person name="Riley R."/>
            <person name="Andreopoulos W."/>
            <person name="He G."/>
            <person name="Johnson J."/>
            <person name="Nolan M."/>
            <person name="Tritt A."/>
            <person name="Barry K.W."/>
            <person name="Grigoriev I.V."/>
            <person name="Nagy L.G."/>
            <person name="Hibbett D."/>
            <person name="Henrissat B."/>
            <person name="Matheny P.B."/>
            <person name="Labbe J."/>
            <person name="Martin F.M."/>
        </authorList>
    </citation>
    <scope>NUCLEOTIDE SEQUENCE</scope>
    <source>
        <strain evidence="1">FP105234-sp</strain>
    </source>
</reference>